<evidence type="ECO:0000256" key="6">
    <source>
        <dbReference type="ARBA" id="ARBA00023136"/>
    </source>
</evidence>
<dbReference type="RefSeq" id="WP_012857792.1">
    <property type="nucleotide sequence ID" value="NC_013512.1"/>
</dbReference>
<evidence type="ECO:0000256" key="1">
    <source>
        <dbReference type="ARBA" id="ARBA00004651"/>
    </source>
</evidence>
<proteinExistence type="inferred from homology"/>
<dbReference type="HOGENOM" id="CLU_036879_0_2_7"/>
<feature type="transmembrane region" description="Helical" evidence="7">
    <location>
        <begin position="102"/>
        <end position="126"/>
    </location>
</feature>
<name>D1B4M7_SULD5</name>
<evidence type="ECO:0000256" key="5">
    <source>
        <dbReference type="ARBA" id="ARBA00022989"/>
    </source>
</evidence>
<evidence type="ECO:0000256" key="3">
    <source>
        <dbReference type="ARBA" id="ARBA00022475"/>
    </source>
</evidence>
<evidence type="ECO:0000256" key="4">
    <source>
        <dbReference type="ARBA" id="ARBA00022692"/>
    </source>
</evidence>
<dbReference type="Proteomes" id="UP000002222">
    <property type="component" value="Chromosome"/>
</dbReference>
<dbReference type="eggNOG" id="COG0601">
    <property type="taxonomic scope" value="Bacteria"/>
</dbReference>
<sequence precursor="true">MSRFIAKRLLLILPLLLGISVVSFTLSALSPSDPAEVALRVNDITPTTEAIAQMREELGLNASLHVRYFSWLLGVLKGDFGVSYITKTPVLHEIAHALPTTLLLAGITLGLVLVWGAFLGVVCALYRNRFLDRAIRSVIFFTGAIPSFWLALLFIAFFSLTLDLFPTAGLEERSGIILPSLTLFLSYVATYMRLMRSSMLQNEHAPYIFYARVRGLSEAKIMKHRIINALHPFVIALGMSIPKLIAGTVVIETIFALPGVGRLCVSAIFSRDYPMIQGYVFLMALLFLLFNLIADVSVKLIDPRLRGEL</sequence>
<evidence type="ECO:0000313" key="10">
    <source>
        <dbReference type="Proteomes" id="UP000002222"/>
    </source>
</evidence>
<feature type="transmembrane region" description="Helical" evidence="7">
    <location>
        <begin position="174"/>
        <end position="194"/>
    </location>
</feature>
<dbReference type="AlphaFoldDB" id="D1B4M7"/>
<reference evidence="9 10" key="2">
    <citation type="journal article" date="2010" name="Stand. Genomic Sci.">
        <title>Complete genome sequence of Sulfurospirillum deleyianum type strain (5175).</title>
        <authorList>
            <person name="Sikorski J."/>
            <person name="Lapidus A."/>
            <person name="Copeland A."/>
            <person name="Glavina Del Rio T."/>
            <person name="Nolan M."/>
            <person name="Lucas S."/>
            <person name="Chen F."/>
            <person name="Tice H."/>
            <person name="Cheng J.F."/>
            <person name="Saunders E."/>
            <person name="Bruce D."/>
            <person name="Goodwin L."/>
            <person name="Pitluck S."/>
            <person name="Ovchinnikova G."/>
            <person name="Pati A."/>
            <person name="Ivanova N."/>
            <person name="Mavromatis K."/>
            <person name="Chen A."/>
            <person name="Palaniappan K."/>
            <person name="Chain P."/>
            <person name="Land M."/>
            <person name="Hauser L."/>
            <person name="Chang Y.J."/>
            <person name="Jeffries C.D."/>
            <person name="Brettin T."/>
            <person name="Detter J.C."/>
            <person name="Han C."/>
            <person name="Rohde M."/>
            <person name="Lang E."/>
            <person name="Spring S."/>
            <person name="Goker M."/>
            <person name="Bristow J."/>
            <person name="Eisen J.A."/>
            <person name="Markowitz V."/>
            <person name="Hugenholtz P."/>
            <person name="Kyrpides N.C."/>
            <person name="Klenk H.P."/>
        </authorList>
    </citation>
    <scope>NUCLEOTIDE SEQUENCE [LARGE SCALE GENOMIC DNA]</scope>
    <source>
        <strain evidence="10">ATCC 51133 / DSM 6946 / 5175</strain>
    </source>
</reference>
<protein>
    <submittedName>
        <fullName evidence="9">Binding-protein-dependent transport systems inner membrane component</fullName>
    </submittedName>
</protein>
<dbReference type="STRING" id="525898.Sdel_2034"/>
<feature type="transmembrane region" description="Helical" evidence="7">
    <location>
        <begin position="138"/>
        <end position="162"/>
    </location>
</feature>
<feature type="transmembrane region" description="Helical" evidence="7">
    <location>
        <begin position="230"/>
        <end position="256"/>
    </location>
</feature>
<dbReference type="PANTHER" id="PTHR43163">
    <property type="entry name" value="DIPEPTIDE TRANSPORT SYSTEM PERMEASE PROTEIN DPPB-RELATED"/>
    <property type="match status" value="1"/>
</dbReference>
<dbReference type="InterPro" id="IPR000515">
    <property type="entry name" value="MetI-like"/>
</dbReference>
<keyword evidence="2 7" id="KW-0813">Transport</keyword>
<organism evidence="9 10">
    <name type="scientific">Sulfurospirillum deleyianum (strain ATCC 51133 / DSM 6946 / 5175)</name>
    <dbReference type="NCBI Taxonomy" id="525898"/>
    <lineage>
        <taxon>Bacteria</taxon>
        <taxon>Pseudomonadati</taxon>
        <taxon>Campylobacterota</taxon>
        <taxon>Epsilonproteobacteria</taxon>
        <taxon>Campylobacterales</taxon>
        <taxon>Sulfurospirillaceae</taxon>
        <taxon>Sulfurospirillum</taxon>
    </lineage>
</organism>
<evidence type="ECO:0000259" key="8">
    <source>
        <dbReference type="PROSITE" id="PS50928"/>
    </source>
</evidence>
<dbReference type="Pfam" id="PF19300">
    <property type="entry name" value="BPD_transp_1_N"/>
    <property type="match status" value="1"/>
</dbReference>
<dbReference type="EMBL" id="CP001816">
    <property type="protein sequence ID" value="ACZ13047.1"/>
    <property type="molecule type" value="Genomic_DNA"/>
</dbReference>
<feature type="domain" description="ABC transmembrane type-1" evidence="8">
    <location>
        <begin position="98"/>
        <end position="294"/>
    </location>
</feature>
<dbReference type="KEGG" id="sdl:Sdel_2034"/>
<dbReference type="SUPFAM" id="SSF161098">
    <property type="entry name" value="MetI-like"/>
    <property type="match status" value="1"/>
</dbReference>
<dbReference type="NCBIfam" id="NF045469">
    <property type="entry name" value="Opp1B"/>
    <property type="match status" value="1"/>
</dbReference>
<keyword evidence="10" id="KW-1185">Reference proteome</keyword>
<dbReference type="CDD" id="cd06261">
    <property type="entry name" value="TM_PBP2"/>
    <property type="match status" value="1"/>
</dbReference>
<dbReference type="PANTHER" id="PTHR43163:SF6">
    <property type="entry name" value="DIPEPTIDE TRANSPORT SYSTEM PERMEASE PROTEIN DPPB-RELATED"/>
    <property type="match status" value="1"/>
</dbReference>
<evidence type="ECO:0000256" key="2">
    <source>
        <dbReference type="ARBA" id="ARBA00022448"/>
    </source>
</evidence>
<dbReference type="InterPro" id="IPR050036">
    <property type="entry name" value="CntB"/>
</dbReference>
<dbReference type="OrthoDB" id="9778910at2"/>
<dbReference type="GO" id="GO:0005886">
    <property type="term" value="C:plasma membrane"/>
    <property type="evidence" value="ECO:0007669"/>
    <property type="project" value="UniProtKB-SubCell"/>
</dbReference>
<keyword evidence="5 7" id="KW-1133">Transmembrane helix</keyword>
<dbReference type="InterPro" id="IPR035906">
    <property type="entry name" value="MetI-like_sf"/>
</dbReference>
<evidence type="ECO:0000256" key="7">
    <source>
        <dbReference type="RuleBase" id="RU363032"/>
    </source>
</evidence>
<keyword evidence="4 7" id="KW-0812">Transmembrane</keyword>
<feature type="transmembrane region" description="Helical" evidence="7">
    <location>
        <begin position="276"/>
        <end position="294"/>
    </location>
</feature>
<comment type="subcellular location">
    <subcellularLocation>
        <location evidence="1 7">Cell membrane</location>
        <topology evidence="1 7">Multi-pass membrane protein</topology>
    </subcellularLocation>
</comment>
<keyword evidence="3" id="KW-1003">Cell membrane</keyword>
<dbReference type="Pfam" id="PF00528">
    <property type="entry name" value="BPD_transp_1"/>
    <property type="match status" value="1"/>
</dbReference>
<gene>
    <name evidence="9" type="ordered locus">Sdel_2034</name>
</gene>
<accession>D1B4M7</accession>
<dbReference type="InterPro" id="IPR045621">
    <property type="entry name" value="BPD_transp_1_N"/>
</dbReference>
<dbReference type="GO" id="GO:0055085">
    <property type="term" value="P:transmembrane transport"/>
    <property type="evidence" value="ECO:0007669"/>
    <property type="project" value="InterPro"/>
</dbReference>
<dbReference type="PROSITE" id="PS50928">
    <property type="entry name" value="ABC_TM1"/>
    <property type="match status" value="1"/>
</dbReference>
<keyword evidence="6 7" id="KW-0472">Membrane</keyword>
<reference evidence="10" key="1">
    <citation type="submission" date="2009-11" db="EMBL/GenBank/DDBJ databases">
        <title>The complete genome of Sulfurospirillum deleyianum DSM 6946.</title>
        <authorList>
            <consortium name="US DOE Joint Genome Institute (JGI-PGF)"/>
            <person name="Lucas S."/>
            <person name="Copeland A."/>
            <person name="Lapidus A."/>
            <person name="Glavina del Rio T."/>
            <person name="Dalin E."/>
            <person name="Tice H."/>
            <person name="Bruce D."/>
            <person name="Goodwin L."/>
            <person name="Pitluck S."/>
            <person name="Kyrpides N."/>
            <person name="Mavromatis K."/>
            <person name="Ivanova N."/>
            <person name="Ovchinnikova G."/>
            <person name="Munk A.C."/>
            <person name="Lu M."/>
            <person name="Brettin T."/>
            <person name="Detter J.C."/>
            <person name="Han C."/>
            <person name="Tapia R."/>
            <person name="Larimer F."/>
            <person name="Land M."/>
            <person name="Hauser L."/>
            <person name="Markowitz V."/>
            <person name="Cheng J.F."/>
            <person name="Hugenholtz P."/>
            <person name="Woyke T."/>
            <person name="Wu D."/>
            <person name="Aumann P."/>
            <person name="Schneider S."/>
            <person name="Lang E."/>
            <person name="Spring S."/>
            <person name="Klenk H.P."/>
            <person name="Eisen J.A."/>
        </authorList>
    </citation>
    <scope>NUCLEOTIDE SEQUENCE [LARGE SCALE GENOMIC DNA]</scope>
    <source>
        <strain evidence="10">ATCC 51133 / DSM 6946 / 5175</strain>
    </source>
</reference>
<dbReference type="Gene3D" id="1.10.3720.10">
    <property type="entry name" value="MetI-like"/>
    <property type="match status" value="1"/>
</dbReference>
<comment type="similarity">
    <text evidence="7">Belongs to the binding-protein-dependent transport system permease family.</text>
</comment>
<evidence type="ECO:0000313" key="9">
    <source>
        <dbReference type="EMBL" id="ACZ13047.1"/>
    </source>
</evidence>